<dbReference type="KEGG" id="meme:HYG87_01390"/>
<dbReference type="Gene3D" id="3.40.50.11810">
    <property type="match status" value="1"/>
</dbReference>
<dbReference type="InterPro" id="IPR051278">
    <property type="entry name" value="HdrB/HdrD_reductase"/>
</dbReference>
<name>A0A8T8K3N1_9EURY</name>
<evidence type="ECO:0000256" key="1">
    <source>
        <dbReference type="ARBA" id="ARBA00023002"/>
    </source>
</evidence>
<dbReference type="PANTHER" id="PTHR42947:SF1">
    <property type="entry name" value="COB--COM HETERODISULFIDE REDUCTASE SUBUNIT B 1"/>
    <property type="match status" value="1"/>
</dbReference>
<dbReference type="NCBIfam" id="NF041780">
    <property type="entry name" value="hetero_SS_HdrB"/>
    <property type="match status" value="1"/>
</dbReference>
<evidence type="ECO:0000313" key="4">
    <source>
        <dbReference type="Proteomes" id="UP000681041"/>
    </source>
</evidence>
<dbReference type="GO" id="GO:0016491">
    <property type="term" value="F:oxidoreductase activity"/>
    <property type="evidence" value="ECO:0007669"/>
    <property type="project" value="UniProtKB-KW"/>
</dbReference>
<keyword evidence="1" id="KW-0560">Oxidoreductase</keyword>
<dbReference type="RefSeq" id="WP_211533456.1">
    <property type="nucleotide sequence ID" value="NZ_CP058560.1"/>
</dbReference>
<dbReference type="Pfam" id="PF02754">
    <property type="entry name" value="CCG"/>
    <property type="match status" value="2"/>
</dbReference>
<dbReference type="GeneID" id="64819376"/>
<proteinExistence type="predicted"/>
<dbReference type="Proteomes" id="UP000681041">
    <property type="component" value="Chromosome"/>
</dbReference>
<evidence type="ECO:0000259" key="2">
    <source>
        <dbReference type="Pfam" id="PF02754"/>
    </source>
</evidence>
<gene>
    <name evidence="3" type="ORF">HYG87_01390</name>
</gene>
<keyword evidence="4" id="KW-1185">Reference proteome</keyword>
<feature type="domain" description="Cysteine-rich" evidence="2">
    <location>
        <begin position="163"/>
        <end position="254"/>
    </location>
</feature>
<sequence>MKKIPHKNILLFKSCLVNVEYPGVESSTRYIFDKMGVEYRVDPDQSCCTGLGYYYDLFDQLSTTALAVRNFYLARRSGHENITTLCSTCYAIMKKTIKLLNSNENARQEVNDILKKAGLSHMQYQAGDLSSEHNIFHVVEVFHSLKEKISKEIKLDLSGIKIASHHACHYCKVYPEDSITPSRNPMVLDELSSSCGAQVVDWYDFKKATCGAGFSQRFANRDLSLSATADKLLALEGEADLLLHMCPNCQMQLDRYQPVVEKELGRKLNLTHLNIAQLMALAMGADPYKIAGIQTHSVPVEGILEKIKNKSPVE</sequence>
<dbReference type="AlphaFoldDB" id="A0A8T8K3N1"/>
<evidence type="ECO:0000313" key="3">
    <source>
        <dbReference type="EMBL" id="QUH22512.1"/>
    </source>
</evidence>
<organism evidence="3 4">
    <name type="scientific">Methanobacterium alkalithermotolerans</name>
    <dbReference type="NCBI Taxonomy" id="2731220"/>
    <lineage>
        <taxon>Archaea</taxon>
        <taxon>Methanobacteriati</taxon>
        <taxon>Methanobacteriota</taxon>
        <taxon>Methanomada group</taxon>
        <taxon>Methanobacteria</taxon>
        <taxon>Methanobacteriales</taxon>
        <taxon>Methanobacteriaceae</taxon>
        <taxon>Methanobacterium</taxon>
    </lineage>
</organism>
<dbReference type="Gene3D" id="1.20.1050.140">
    <property type="match status" value="1"/>
</dbReference>
<accession>A0A8T8K3N1</accession>
<reference evidence="3" key="1">
    <citation type="submission" date="2020-07" db="EMBL/GenBank/DDBJ databases">
        <title>Methanobacterium. sp. MethCan genome.</title>
        <authorList>
            <person name="Postec A."/>
            <person name="Quemeneur M."/>
        </authorList>
    </citation>
    <scope>NUCLEOTIDE SEQUENCE</scope>
    <source>
        <strain evidence="3">MethCAN</strain>
    </source>
</reference>
<protein>
    <submittedName>
        <fullName evidence="3">CoB--CoM heterodisulfide reductase iron-sulfur subunit B family protein</fullName>
    </submittedName>
</protein>
<dbReference type="InterPro" id="IPR053571">
    <property type="entry name" value="HdrB"/>
</dbReference>
<dbReference type="EMBL" id="CP058560">
    <property type="protein sequence ID" value="QUH22512.1"/>
    <property type="molecule type" value="Genomic_DNA"/>
</dbReference>
<dbReference type="PANTHER" id="PTHR42947">
    <property type="entry name" value="COB--COM HETERODISULFIDE REDUCTASE SUBUNIT B 1"/>
    <property type="match status" value="1"/>
</dbReference>
<dbReference type="InterPro" id="IPR004017">
    <property type="entry name" value="Cys_rich_dom"/>
</dbReference>
<feature type="domain" description="Cysteine-rich" evidence="2">
    <location>
        <begin position="10"/>
        <end position="93"/>
    </location>
</feature>
<dbReference type="OrthoDB" id="37916at2157"/>